<organism evidence="2 3">
    <name type="scientific">Oryza sativa subsp. japonica</name>
    <name type="common">Rice</name>
    <dbReference type="NCBI Taxonomy" id="39947"/>
    <lineage>
        <taxon>Eukaryota</taxon>
        <taxon>Viridiplantae</taxon>
        <taxon>Streptophyta</taxon>
        <taxon>Embryophyta</taxon>
        <taxon>Tracheophyta</taxon>
        <taxon>Spermatophyta</taxon>
        <taxon>Magnoliopsida</taxon>
        <taxon>Liliopsida</taxon>
        <taxon>Poales</taxon>
        <taxon>Poaceae</taxon>
        <taxon>BOP clade</taxon>
        <taxon>Oryzoideae</taxon>
        <taxon>Oryzeae</taxon>
        <taxon>Oryzinae</taxon>
        <taxon>Oryza</taxon>
        <taxon>Oryza sativa</taxon>
    </lineage>
</organism>
<sequence>MAPSDGACVVGGDGAMCGGEQRAPNGAWRWLDLPARTAAPSSVTIGGGGGSNGGTTDGNGGWRMAG</sequence>
<evidence type="ECO:0000256" key="1">
    <source>
        <dbReference type="SAM" id="MobiDB-lite"/>
    </source>
</evidence>
<gene>
    <name evidence="2" type="primary">P0625E02.122</name>
</gene>
<reference evidence="3" key="1">
    <citation type="journal article" date="2005" name="Nature">
        <title>The map-based sequence of the rice genome.</title>
        <authorList>
            <consortium name="International rice genome sequencing project (IRGSP)"/>
            <person name="Matsumoto T."/>
            <person name="Wu J."/>
            <person name="Kanamori H."/>
            <person name="Katayose Y."/>
            <person name="Fujisawa M."/>
            <person name="Namiki N."/>
            <person name="Mizuno H."/>
            <person name="Yamamoto K."/>
            <person name="Antonio B.A."/>
            <person name="Baba T."/>
            <person name="Sakata K."/>
            <person name="Nagamura Y."/>
            <person name="Aoki H."/>
            <person name="Arikawa K."/>
            <person name="Arita K."/>
            <person name="Bito T."/>
            <person name="Chiden Y."/>
            <person name="Fujitsuka N."/>
            <person name="Fukunaka R."/>
            <person name="Hamada M."/>
            <person name="Harada C."/>
            <person name="Hayashi A."/>
            <person name="Hijishita S."/>
            <person name="Honda M."/>
            <person name="Hosokawa S."/>
            <person name="Ichikawa Y."/>
            <person name="Idonuma A."/>
            <person name="Iijima M."/>
            <person name="Ikeda M."/>
            <person name="Ikeno M."/>
            <person name="Ito K."/>
            <person name="Ito S."/>
            <person name="Ito T."/>
            <person name="Ito Y."/>
            <person name="Ito Y."/>
            <person name="Iwabuchi A."/>
            <person name="Kamiya K."/>
            <person name="Karasawa W."/>
            <person name="Kurita K."/>
            <person name="Katagiri S."/>
            <person name="Kikuta A."/>
            <person name="Kobayashi H."/>
            <person name="Kobayashi N."/>
            <person name="Machita K."/>
            <person name="Maehara T."/>
            <person name="Masukawa M."/>
            <person name="Mizubayashi T."/>
            <person name="Mukai Y."/>
            <person name="Nagasaki H."/>
            <person name="Nagata Y."/>
            <person name="Naito S."/>
            <person name="Nakashima M."/>
            <person name="Nakama Y."/>
            <person name="Nakamichi Y."/>
            <person name="Nakamura M."/>
            <person name="Meguro A."/>
            <person name="Negishi M."/>
            <person name="Ohta I."/>
            <person name="Ohta T."/>
            <person name="Okamoto M."/>
            <person name="Ono N."/>
            <person name="Saji S."/>
            <person name="Sakaguchi M."/>
            <person name="Sakai K."/>
            <person name="Shibata M."/>
            <person name="Shimokawa T."/>
            <person name="Song J."/>
            <person name="Takazaki Y."/>
            <person name="Terasawa K."/>
            <person name="Tsugane M."/>
            <person name="Tsuji K."/>
            <person name="Ueda S."/>
            <person name="Waki K."/>
            <person name="Yamagata H."/>
            <person name="Yamamoto M."/>
            <person name="Yamamoto S."/>
            <person name="Yamane H."/>
            <person name="Yoshiki S."/>
            <person name="Yoshihara R."/>
            <person name="Yukawa K."/>
            <person name="Zhong H."/>
            <person name="Yano M."/>
            <person name="Yuan Q."/>
            <person name="Ouyang S."/>
            <person name="Liu J."/>
            <person name="Jones K.M."/>
            <person name="Gansberger K."/>
            <person name="Moffat K."/>
            <person name="Hill J."/>
            <person name="Bera J."/>
            <person name="Fadrosh D."/>
            <person name="Jin S."/>
            <person name="Johri S."/>
            <person name="Kim M."/>
            <person name="Overton L."/>
            <person name="Reardon M."/>
            <person name="Tsitrin T."/>
            <person name="Vuong H."/>
            <person name="Weaver B."/>
            <person name="Ciecko A."/>
            <person name="Tallon L."/>
            <person name="Jackson J."/>
            <person name="Pai G."/>
            <person name="Aken S.V."/>
            <person name="Utterback T."/>
            <person name="Reidmuller S."/>
            <person name="Feldblyum T."/>
            <person name="Hsiao J."/>
            <person name="Zismann V."/>
            <person name="Iobst S."/>
            <person name="de Vazeille A.R."/>
            <person name="Buell C.R."/>
            <person name="Ying K."/>
            <person name="Li Y."/>
            <person name="Lu T."/>
            <person name="Huang Y."/>
            <person name="Zhao Q."/>
            <person name="Feng Q."/>
            <person name="Zhang L."/>
            <person name="Zhu J."/>
            <person name="Weng Q."/>
            <person name="Mu J."/>
            <person name="Lu Y."/>
            <person name="Fan D."/>
            <person name="Liu Y."/>
            <person name="Guan J."/>
            <person name="Zhang Y."/>
            <person name="Yu S."/>
            <person name="Liu X."/>
            <person name="Zhang Y."/>
            <person name="Hong G."/>
            <person name="Han B."/>
            <person name="Choisne N."/>
            <person name="Demange N."/>
            <person name="Orjeda G."/>
            <person name="Samain S."/>
            <person name="Cattolico L."/>
            <person name="Pelletier E."/>
            <person name="Couloux A."/>
            <person name="Segurens B."/>
            <person name="Wincker P."/>
            <person name="D'Hont A."/>
            <person name="Scarpelli C."/>
            <person name="Weissenbach J."/>
            <person name="Salanoubat M."/>
            <person name="Quetier F."/>
            <person name="Yu Y."/>
            <person name="Kim H.R."/>
            <person name="Rambo T."/>
            <person name="Currie J."/>
            <person name="Collura K."/>
            <person name="Luo M."/>
            <person name="Yang T."/>
            <person name="Ammiraju J.S.S."/>
            <person name="Engler F."/>
            <person name="Soderlund C."/>
            <person name="Wing R.A."/>
            <person name="Palmer L.E."/>
            <person name="de la Bastide M."/>
            <person name="Spiegel L."/>
            <person name="Nascimento L."/>
            <person name="Zutavern T."/>
            <person name="O'Shaughnessy A."/>
            <person name="Dike S."/>
            <person name="Dedhia N."/>
            <person name="Preston R."/>
            <person name="Balija V."/>
            <person name="McCombie W.R."/>
            <person name="Chow T."/>
            <person name="Chen H."/>
            <person name="Chung M."/>
            <person name="Chen C."/>
            <person name="Shaw J."/>
            <person name="Wu H."/>
            <person name="Hsiao K."/>
            <person name="Chao Y."/>
            <person name="Chu M."/>
            <person name="Cheng C."/>
            <person name="Hour A."/>
            <person name="Lee P."/>
            <person name="Lin S."/>
            <person name="Lin Y."/>
            <person name="Liou J."/>
            <person name="Liu S."/>
            <person name="Hsing Y."/>
            <person name="Raghuvanshi S."/>
            <person name="Mohanty A."/>
            <person name="Bharti A.K."/>
            <person name="Gaur A."/>
            <person name="Gupta V."/>
            <person name="Kumar D."/>
            <person name="Ravi V."/>
            <person name="Vij S."/>
            <person name="Kapur A."/>
            <person name="Khurana P."/>
            <person name="Khurana P."/>
            <person name="Khurana J.P."/>
            <person name="Tyagi A.K."/>
            <person name="Gaikwad K."/>
            <person name="Singh A."/>
            <person name="Dalal V."/>
            <person name="Srivastava S."/>
            <person name="Dixit A."/>
            <person name="Pal A.K."/>
            <person name="Ghazi I.A."/>
            <person name="Yadav M."/>
            <person name="Pandit A."/>
            <person name="Bhargava A."/>
            <person name="Sureshbabu K."/>
            <person name="Batra K."/>
            <person name="Sharma T.R."/>
            <person name="Mohapatra T."/>
            <person name="Singh N.K."/>
            <person name="Messing J."/>
            <person name="Nelson A.B."/>
            <person name="Fuks G."/>
            <person name="Kavchok S."/>
            <person name="Keizer G."/>
            <person name="Linton E."/>
            <person name="Llaca V."/>
            <person name="Song R."/>
            <person name="Tanyolac B."/>
            <person name="Young S."/>
            <person name="Ho-Il K."/>
            <person name="Hahn J.H."/>
            <person name="Sangsakoo G."/>
            <person name="Vanavichit A."/>
            <person name="de Mattos Luiz.A.T."/>
            <person name="Zimmer P.D."/>
            <person name="Malone G."/>
            <person name="Dellagostin O."/>
            <person name="de Oliveira A.C."/>
            <person name="Bevan M."/>
            <person name="Bancroft I."/>
            <person name="Minx P."/>
            <person name="Cordum H."/>
            <person name="Wilson R."/>
            <person name="Cheng Z."/>
            <person name="Jin W."/>
            <person name="Jiang J."/>
            <person name="Leong S.A."/>
            <person name="Iwama H."/>
            <person name="Gojobori T."/>
            <person name="Itoh T."/>
            <person name="Niimura Y."/>
            <person name="Fujii Y."/>
            <person name="Habara T."/>
            <person name="Sakai H."/>
            <person name="Sato Y."/>
            <person name="Wilson G."/>
            <person name="Kumar K."/>
            <person name="McCouch S."/>
            <person name="Juretic N."/>
            <person name="Hoen D."/>
            <person name="Wright S."/>
            <person name="Bruskiewich R."/>
            <person name="Bureau T."/>
            <person name="Miyao A."/>
            <person name="Hirochika H."/>
            <person name="Nishikawa T."/>
            <person name="Kadowaki K."/>
            <person name="Sugiura M."/>
            <person name="Burr B."/>
            <person name="Sasaki T."/>
        </authorList>
    </citation>
    <scope>NUCLEOTIDE SEQUENCE [LARGE SCALE GENOMIC DNA]</scope>
    <source>
        <strain evidence="3">cv. Nipponbare</strain>
    </source>
</reference>
<dbReference type="AlphaFoldDB" id="Q8H3Q4"/>
<name>Q8H3Q4_ORYSJ</name>
<evidence type="ECO:0000313" key="3">
    <source>
        <dbReference type="Proteomes" id="UP000000763"/>
    </source>
</evidence>
<dbReference type="Proteomes" id="UP000000763">
    <property type="component" value="Chromosome 7"/>
</dbReference>
<dbReference type="EMBL" id="AP004570">
    <property type="protein sequence ID" value="BAC16654.1"/>
    <property type="molecule type" value="Genomic_DNA"/>
</dbReference>
<reference evidence="3" key="2">
    <citation type="journal article" date="2008" name="Nucleic Acids Res.">
        <title>The rice annotation project database (RAP-DB): 2008 update.</title>
        <authorList>
            <consortium name="The rice annotation project (RAP)"/>
        </authorList>
    </citation>
    <scope>GENOME REANNOTATION</scope>
    <source>
        <strain evidence="3">cv. Nipponbare</strain>
    </source>
</reference>
<evidence type="ECO:0000313" key="2">
    <source>
        <dbReference type="EMBL" id="BAC16654.1"/>
    </source>
</evidence>
<feature type="compositionally biased region" description="Gly residues" evidence="1">
    <location>
        <begin position="45"/>
        <end position="66"/>
    </location>
</feature>
<accession>Q8H3Q4</accession>
<feature type="region of interest" description="Disordered" evidence="1">
    <location>
        <begin position="39"/>
        <end position="66"/>
    </location>
</feature>
<proteinExistence type="predicted"/>
<protein>
    <submittedName>
        <fullName evidence="2">Uncharacterized protein</fullName>
    </submittedName>
</protein>